<dbReference type="Pfam" id="PF15420">
    <property type="entry name" value="Abhydrolase_9_N"/>
    <property type="match status" value="1"/>
</dbReference>
<dbReference type="InterPro" id="IPR027787">
    <property type="entry name" value="Alpha/beta-hydrolase_catalytic"/>
</dbReference>
<proteinExistence type="predicted"/>
<keyword evidence="2" id="KW-1133">Transmembrane helix</keyword>
<evidence type="ECO:0000259" key="4">
    <source>
        <dbReference type="Pfam" id="PF15420"/>
    </source>
</evidence>
<feature type="transmembrane region" description="Helical" evidence="2">
    <location>
        <begin position="132"/>
        <end position="151"/>
    </location>
</feature>
<dbReference type="InterPro" id="IPR027788">
    <property type="entry name" value="Alpha/beta-hydrolase_N_dom"/>
</dbReference>
<feature type="transmembrane region" description="Helical" evidence="2">
    <location>
        <begin position="54"/>
        <end position="79"/>
    </location>
</feature>
<feature type="transmembrane region" description="Helical" evidence="2">
    <location>
        <begin position="21"/>
        <end position="42"/>
    </location>
</feature>
<dbReference type="AlphaFoldDB" id="A0AAU7DYD7"/>
<sequence length="574" mass="63245">MTTSKSIVNLSMRVLARLKEYGAGLSPTGLVLTLTFLCASMAPSLIPREWFFQGLLSGLSMVAGYAMGALLGATVRWLGFTCPWSAKVTRILWRIFAGVTLIAIPLFTILGAQWQTELRLLFGMEADGPARVFSQLVLGILIAVGLLALGRSIRTLTLWVTQKLDRWIPRRAAILAAIIIVSWVLVTLINGTLVQGTANVLNNLYEASDKGYPENREQPQLPERSGSPQSLSHWDSLGFQGRTFVTDNPSLEEIQEFADQAPALNGVEPKTPIRVYAGLSEDESLHKTAKQVVAELDRTNAWDRSVLMVATATGTGWIDPSFTATFELMHAGDTAIATMQYSYLPSWVSFLSDRSTPPAAGRALFEAVYEAWLEKPEDSRPELYVYGLSLGSYGMQGAFSGLQDMTERTDGALFVGTPSFTPNWQYFTEHRDPGSLEIAPVFDGGHRVRFSAEPNAASNLVENTENWQAPRVAYLQHASDGVIWWSPDLIFTAPDWLNEPAGVDRRVNMVWLPSVTFWQVTFDMFVSGNVPSGHGHAYHLEYTDALAALTAPDGWSQEDSALLMDNMSNRPVIN</sequence>
<gene>
    <name evidence="5" type="ORF">V5R04_03120</name>
</gene>
<evidence type="ECO:0000256" key="1">
    <source>
        <dbReference type="SAM" id="MobiDB-lite"/>
    </source>
</evidence>
<feature type="domain" description="Alpha/beta-hydrolase catalytic" evidence="3">
    <location>
        <begin position="273"/>
        <end position="561"/>
    </location>
</feature>
<feature type="domain" description="Alpha/beta-hydrolase N-terminal" evidence="4">
    <location>
        <begin position="41"/>
        <end position="249"/>
    </location>
</feature>
<keyword evidence="5" id="KW-0378">Hydrolase</keyword>
<keyword evidence="2" id="KW-0472">Membrane</keyword>
<protein>
    <submittedName>
        <fullName evidence="5">Alpha/beta hydrolase</fullName>
    </submittedName>
</protein>
<dbReference type="Pfam" id="PF10081">
    <property type="entry name" value="Abhydrolase_9"/>
    <property type="match status" value="1"/>
</dbReference>
<evidence type="ECO:0000256" key="2">
    <source>
        <dbReference type="SAM" id="Phobius"/>
    </source>
</evidence>
<dbReference type="EMBL" id="CP146203">
    <property type="protein sequence ID" value="XBH22233.1"/>
    <property type="molecule type" value="Genomic_DNA"/>
</dbReference>
<organism evidence="5">
    <name type="scientific">Jonesiaceae bacterium BS-20</name>
    <dbReference type="NCBI Taxonomy" id="3120821"/>
    <lineage>
        <taxon>Bacteria</taxon>
        <taxon>Bacillati</taxon>
        <taxon>Actinomycetota</taxon>
        <taxon>Actinomycetes</taxon>
        <taxon>Micrococcales</taxon>
        <taxon>Jonesiaceae</taxon>
    </lineage>
</organism>
<evidence type="ECO:0000313" key="5">
    <source>
        <dbReference type="EMBL" id="XBH22233.1"/>
    </source>
</evidence>
<feature type="region of interest" description="Disordered" evidence="1">
    <location>
        <begin position="209"/>
        <end position="232"/>
    </location>
</feature>
<dbReference type="GO" id="GO:0016787">
    <property type="term" value="F:hydrolase activity"/>
    <property type="evidence" value="ECO:0007669"/>
    <property type="project" value="UniProtKB-KW"/>
</dbReference>
<feature type="transmembrane region" description="Helical" evidence="2">
    <location>
        <begin position="91"/>
        <end position="112"/>
    </location>
</feature>
<keyword evidence="2" id="KW-0812">Transmembrane</keyword>
<feature type="transmembrane region" description="Helical" evidence="2">
    <location>
        <begin position="172"/>
        <end position="193"/>
    </location>
</feature>
<accession>A0AAU7DYD7</accession>
<reference evidence="5" key="1">
    <citation type="submission" date="2024-02" db="EMBL/GenBank/DDBJ databases">
        <title>Tomenella chthoni gen. nov. sp. nov., a member of the family Jonesiaceae isolated from bat guano.</title>
        <authorList>
            <person name="Miller S.L."/>
            <person name="King J."/>
            <person name="Sankaranarayanan K."/>
            <person name="Lawson P.A."/>
        </authorList>
    </citation>
    <scope>NUCLEOTIDE SEQUENCE</scope>
    <source>
        <strain evidence="5">BS-20</strain>
    </source>
</reference>
<name>A0AAU7DYD7_9MICO</name>
<evidence type="ECO:0000259" key="3">
    <source>
        <dbReference type="Pfam" id="PF10081"/>
    </source>
</evidence>